<dbReference type="STRING" id="1123282.SAMN02745823_00867"/>
<dbReference type="InterPro" id="IPR036513">
    <property type="entry name" value="STAS_dom_sf"/>
</dbReference>
<dbReference type="RefSeq" id="WP_073076430.1">
    <property type="nucleotide sequence ID" value="NZ_FQXV01000002.1"/>
</dbReference>
<dbReference type="OrthoDB" id="9796601at2"/>
<dbReference type="EMBL" id="FQXV01000002">
    <property type="protein sequence ID" value="SHH75466.1"/>
    <property type="molecule type" value="Genomic_DNA"/>
</dbReference>
<dbReference type="InterPro" id="IPR003658">
    <property type="entry name" value="Anti-sigma_ant"/>
</dbReference>
<sequence>MTVGSMFENGVLTIYLDGELDHHAAKKAVAYIEEKIDTHLPPEIVLDMKSLSFMDSSGIAVVLKTYRRMKEISGKVRVENVNKQPRRVLDASGVERIIKVIALTKEA</sequence>
<gene>
    <name evidence="4" type="ORF">SAMN02745823_00867</name>
</gene>
<dbReference type="Gene3D" id="3.30.750.24">
    <property type="entry name" value="STAS domain"/>
    <property type="match status" value="1"/>
</dbReference>
<keyword evidence="5" id="KW-1185">Reference proteome</keyword>
<comment type="similarity">
    <text evidence="1 2">Belongs to the anti-sigma-factor antagonist family.</text>
</comment>
<dbReference type="SUPFAM" id="SSF52091">
    <property type="entry name" value="SpoIIaa-like"/>
    <property type="match status" value="1"/>
</dbReference>
<accession>A0A1M5VJN9</accession>
<evidence type="ECO:0000256" key="2">
    <source>
        <dbReference type="RuleBase" id="RU003749"/>
    </source>
</evidence>
<dbReference type="NCBIfam" id="TIGR00377">
    <property type="entry name" value="ant_ant_sig"/>
    <property type="match status" value="1"/>
</dbReference>
<dbReference type="Proteomes" id="UP000183995">
    <property type="component" value="Unassembled WGS sequence"/>
</dbReference>
<dbReference type="InterPro" id="IPR002645">
    <property type="entry name" value="STAS_dom"/>
</dbReference>
<dbReference type="GO" id="GO:0043856">
    <property type="term" value="F:anti-sigma factor antagonist activity"/>
    <property type="evidence" value="ECO:0007669"/>
    <property type="project" value="InterPro"/>
</dbReference>
<organism evidence="4 5">
    <name type="scientific">Sporobacter termitidis DSM 10068</name>
    <dbReference type="NCBI Taxonomy" id="1123282"/>
    <lineage>
        <taxon>Bacteria</taxon>
        <taxon>Bacillati</taxon>
        <taxon>Bacillota</taxon>
        <taxon>Clostridia</taxon>
        <taxon>Eubacteriales</taxon>
        <taxon>Oscillospiraceae</taxon>
        <taxon>Sporobacter</taxon>
    </lineage>
</organism>
<dbReference type="CDD" id="cd07043">
    <property type="entry name" value="STAS_anti-anti-sigma_factors"/>
    <property type="match status" value="1"/>
</dbReference>
<evidence type="ECO:0000259" key="3">
    <source>
        <dbReference type="PROSITE" id="PS50801"/>
    </source>
</evidence>
<dbReference type="PROSITE" id="PS50801">
    <property type="entry name" value="STAS"/>
    <property type="match status" value="1"/>
</dbReference>
<dbReference type="PANTHER" id="PTHR33495:SF2">
    <property type="entry name" value="ANTI-SIGMA FACTOR ANTAGONIST TM_1081-RELATED"/>
    <property type="match status" value="1"/>
</dbReference>
<dbReference type="AlphaFoldDB" id="A0A1M5VJN9"/>
<evidence type="ECO:0000256" key="1">
    <source>
        <dbReference type="ARBA" id="ARBA00009013"/>
    </source>
</evidence>
<evidence type="ECO:0000313" key="5">
    <source>
        <dbReference type="Proteomes" id="UP000183995"/>
    </source>
</evidence>
<feature type="domain" description="STAS" evidence="3">
    <location>
        <begin position="1"/>
        <end position="107"/>
    </location>
</feature>
<evidence type="ECO:0000313" key="4">
    <source>
        <dbReference type="EMBL" id="SHH75466.1"/>
    </source>
</evidence>
<proteinExistence type="inferred from homology"/>
<dbReference type="Pfam" id="PF01740">
    <property type="entry name" value="STAS"/>
    <property type="match status" value="1"/>
</dbReference>
<reference evidence="4 5" key="1">
    <citation type="submission" date="2016-11" db="EMBL/GenBank/DDBJ databases">
        <authorList>
            <person name="Jaros S."/>
            <person name="Januszkiewicz K."/>
            <person name="Wedrychowicz H."/>
        </authorList>
    </citation>
    <scope>NUCLEOTIDE SEQUENCE [LARGE SCALE GENOMIC DNA]</scope>
    <source>
        <strain evidence="4 5">DSM 10068</strain>
    </source>
</reference>
<protein>
    <recommendedName>
        <fullName evidence="2">Anti-sigma factor antagonist</fullName>
    </recommendedName>
</protein>
<dbReference type="PANTHER" id="PTHR33495">
    <property type="entry name" value="ANTI-SIGMA FACTOR ANTAGONIST TM_1081-RELATED-RELATED"/>
    <property type="match status" value="1"/>
</dbReference>
<name>A0A1M5VJN9_9FIRM</name>